<proteinExistence type="predicted"/>
<reference evidence="1 2" key="1">
    <citation type="submission" date="2018-06" db="EMBL/GenBank/DDBJ databases">
        <title>Three novel Pseudomonas species isolated from symptomatic oak.</title>
        <authorList>
            <person name="Bueno-Gonzalez V."/>
            <person name="Brady C."/>
        </authorList>
    </citation>
    <scope>NUCLEOTIDE SEQUENCE [LARGE SCALE GENOMIC DNA]</scope>
    <source>
        <strain evidence="1 2">P17C</strain>
    </source>
</reference>
<gene>
    <name evidence="1" type="ORF">DNJ96_08315</name>
</gene>
<evidence type="ECO:0000313" key="1">
    <source>
        <dbReference type="EMBL" id="TBU97844.1"/>
    </source>
</evidence>
<evidence type="ECO:0008006" key="3">
    <source>
        <dbReference type="Google" id="ProtNLM"/>
    </source>
</evidence>
<dbReference type="Pfam" id="PF00702">
    <property type="entry name" value="Hydrolase"/>
    <property type="match status" value="1"/>
</dbReference>
<comment type="caution">
    <text evidence="1">The sequence shown here is derived from an EMBL/GenBank/DDBJ whole genome shotgun (WGS) entry which is preliminary data.</text>
</comment>
<dbReference type="PANTHER" id="PTHR47478:SF1">
    <property type="entry name" value="PYRIMIDINE 5'-NUCLEOTIDASE YJJG"/>
    <property type="match status" value="1"/>
</dbReference>
<dbReference type="AlphaFoldDB" id="A0A4Q9RAS1"/>
<dbReference type="EMBL" id="QJUP01000008">
    <property type="protein sequence ID" value="TBU97844.1"/>
    <property type="molecule type" value="Genomic_DNA"/>
</dbReference>
<dbReference type="InterPro" id="IPR052550">
    <property type="entry name" value="Pyrimidine_5'-ntase_YjjG"/>
</dbReference>
<dbReference type="RefSeq" id="WP_131183397.1">
    <property type="nucleotide sequence ID" value="NZ_QJUO01000004.1"/>
</dbReference>
<evidence type="ECO:0000313" key="2">
    <source>
        <dbReference type="Proteomes" id="UP000292639"/>
    </source>
</evidence>
<dbReference type="SUPFAM" id="SSF56784">
    <property type="entry name" value="HAD-like"/>
    <property type="match status" value="1"/>
</dbReference>
<keyword evidence="2" id="KW-1185">Reference proteome</keyword>
<dbReference type="Proteomes" id="UP000292639">
    <property type="component" value="Unassembled WGS sequence"/>
</dbReference>
<organism evidence="1 2">
    <name type="scientific">Stutzerimonas kirkiae</name>
    <dbReference type="NCBI Taxonomy" id="2211392"/>
    <lineage>
        <taxon>Bacteria</taxon>
        <taxon>Pseudomonadati</taxon>
        <taxon>Pseudomonadota</taxon>
        <taxon>Gammaproteobacteria</taxon>
        <taxon>Pseudomonadales</taxon>
        <taxon>Pseudomonadaceae</taxon>
        <taxon>Stutzerimonas</taxon>
    </lineage>
</organism>
<dbReference type="InterPro" id="IPR036412">
    <property type="entry name" value="HAD-like_sf"/>
</dbReference>
<protein>
    <recommendedName>
        <fullName evidence="3">HAD family hydrolase</fullName>
    </recommendedName>
</protein>
<name>A0A4Q9RAS1_9GAMM</name>
<dbReference type="InterPro" id="IPR023214">
    <property type="entry name" value="HAD_sf"/>
</dbReference>
<dbReference type="Gene3D" id="3.40.50.1000">
    <property type="entry name" value="HAD superfamily/HAD-like"/>
    <property type="match status" value="1"/>
</dbReference>
<sequence length="173" mass="18908">MTLLAPIRAVCFDWGGTLMSEQGPDDIPMALWPAVALVEGALECLQALDGQVPLAIASNASLSSRPMVERALARVGIERYFSHIFCFVEIGHRKDQAAFWQVVAHELAVPLDSLAMLGDSYEQDALGPRRFGVQGVWFNPHGRLPKGEIATPQVQRLTTFSAWVTTALPPPSR</sequence>
<dbReference type="PANTHER" id="PTHR47478">
    <property type="match status" value="1"/>
</dbReference>
<accession>A0A4Q9RAS1</accession>